<evidence type="ECO:0000256" key="5">
    <source>
        <dbReference type="ARBA" id="ARBA00023136"/>
    </source>
</evidence>
<evidence type="ECO:0000256" key="3">
    <source>
        <dbReference type="ARBA" id="ARBA00022692"/>
    </source>
</evidence>
<reference evidence="7 8" key="1">
    <citation type="journal article" date="2003" name="Int. J. Syst. Evol. Microbiol.">
        <title>Towards a standardized format for the description of a novel species (of an established genus): Ochrobactrum gallinifaecis sp. nov.</title>
        <authorList>
            <person name="Kampfer P."/>
            <person name="Buczolits S."/>
            <person name="Albrecht A."/>
            <person name="Busse H.J."/>
            <person name="Stackebrandt E."/>
        </authorList>
    </citation>
    <scope>NUCLEOTIDE SEQUENCE [LARGE SCALE GENOMIC DNA]</scope>
    <source>
        <strain evidence="7 8">ISO 196</strain>
    </source>
</reference>
<keyword evidence="4 6" id="KW-1133">Transmembrane helix</keyword>
<organism evidence="7 8">
    <name type="scientific">Brucella gallinifaecis</name>
    <dbReference type="NCBI Taxonomy" id="215590"/>
    <lineage>
        <taxon>Bacteria</taxon>
        <taxon>Pseudomonadati</taxon>
        <taxon>Pseudomonadota</taxon>
        <taxon>Alphaproteobacteria</taxon>
        <taxon>Hyphomicrobiales</taxon>
        <taxon>Brucellaceae</taxon>
        <taxon>Brucella/Ochrobactrum group</taxon>
        <taxon>Brucella</taxon>
    </lineage>
</organism>
<dbReference type="InterPro" id="IPR001851">
    <property type="entry name" value="ABC_transp_permease"/>
</dbReference>
<dbReference type="InterPro" id="IPR043428">
    <property type="entry name" value="LivM-like"/>
</dbReference>
<comment type="caution">
    <text evidence="7">The sequence shown here is derived from an EMBL/GenBank/DDBJ whole genome shotgun (WGS) entry which is preliminary data.</text>
</comment>
<keyword evidence="8" id="KW-1185">Reference proteome</keyword>
<name>A0A502BI20_9HYPH</name>
<evidence type="ECO:0000313" key="8">
    <source>
        <dbReference type="Proteomes" id="UP000315388"/>
    </source>
</evidence>
<feature type="transmembrane region" description="Helical" evidence="6">
    <location>
        <begin position="95"/>
        <end position="114"/>
    </location>
</feature>
<evidence type="ECO:0000256" key="1">
    <source>
        <dbReference type="ARBA" id="ARBA00004651"/>
    </source>
</evidence>
<feature type="transmembrane region" description="Helical" evidence="6">
    <location>
        <begin position="121"/>
        <end position="143"/>
    </location>
</feature>
<feature type="transmembrane region" description="Helical" evidence="6">
    <location>
        <begin position="45"/>
        <end position="63"/>
    </location>
</feature>
<dbReference type="Proteomes" id="UP000315388">
    <property type="component" value="Unassembled WGS sequence"/>
</dbReference>
<dbReference type="GO" id="GO:0015658">
    <property type="term" value="F:branched-chain amino acid transmembrane transporter activity"/>
    <property type="evidence" value="ECO:0007669"/>
    <property type="project" value="InterPro"/>
</dbReference>
<evidence type="ECO:0000256" key="2">
    <source>
        <dbReference type="ARBA" id="ARBA00022475"/>
    </source>
</evidence>
<comment type="subcellular location">
    <subcellularLocation>
        <location evidence="1">Cell membrane</location>
        <topology evidence="1">Multi-pass membrane protein</topology>
    </subcellularLocation>
</comment>
<keyword evidence="3 6" id="KW-0812">Transmembrane</keyword>
<evidence type="ECO:0000313" key="7">
    <source>
        <dbReference type="EMBL" id="TPF74282.1"/>
    </source>
</evidence>
<feature type="transmembrane region" description="Helical" evidence="6">
    <location>
        <begin position="163"/>
        <end position="182"/>
    </location>
</feature>
<protein>
    <submittedName>
        <fullName evidence="7">Branched-chain amino acid ABC transporter permease</fullName>
    </submittedName>
</protein>
<keyword evidence="2" id="KW-1003">Cell membrane</keyword>
<feature type="transmembrane region" description="Helical" evidence="6">
    <location>
        <begin position="70"/>
        <end position="89"/>
    </location>
</feature>
<sequence>MLDKSKIRAVTERHRRLVLLAYGLVFLVMTGYLSVIPFMTGSYSFYFYLMMWIALASGVNIMAGFTGYVAFGYVAFFGLGSYATAIFATKLGFPIFLAVLCAGLVGVVASLAFSRILILRGIYFSMVTLAIAIICRNVISMLPSDVAGGAHGLTIGASLDPKFAYYAMLCLALLAVGISFWIRLSRFGRHLAAIRDDMEAAQVAGLNVARLRLHAWMLSAGLGSLIGGVEACYSSVIDPETAFNLLYSTKAIIFAAFGGFGTAIGPVVGALAMYSVDNWIWERFPSLNNLALGVVIVALMVFFPKGIVGTITKRWQPLRKWML</sequence>
<dbReference type="GO" id="GO:0005886">
    <property type="term" value="C:plasma membrane"/>
    <property type="evidence" value="ECO:0007669"/>
    <property type="project" value="UniProtKB-SubCell"/>
</dbReference>
<feature type="transmembrane region" description="Helical" evidence="6">
    <location>
        <begin position="290"/>
        <end position="312"/>
    </location>
</feature>
<evidence type="ECO:0000256" key="4">
    <source>
        <dbReference type="ARBA" id="ARBA00022989"/>
    </source>
</evidence>
<dbReference type="PANTHER" id="PTHR30482">
    <property type="entry name" value="HIGH-AFFINITY BRANCHED-CHAIN AMINO ACID TRANSPORT SYSTEM PERMEASE"/>
    <property type="match status" value="1"/>
</dbReference>
<dbReference type="RefSeq" id="WP_140905989.1">
    <property type="nucleotide sequence ID" value="NZ_JBHTMD010000012.1"/>
</dbReference>
<dbReference type="OrthoDB" id="9804361at2"/>
<dbReference type="EMBL" id="VEWJ01000013">
    <property type="protein sequence ID" value="TPF74282.1"/>
    <property type="molecule type" value="Genomic_DNA"/>
</dbReference>
<dbReference type="PANTHER" id="PTHR30482:SF10">
    <property type="entry name" value="HIGH-AFFINITY BRANCHED-CHAIN AMINO ACID TRANSPORT PROTEIN BRAE"/>
    <property type="match status" value="1"/>
</dbReference>
<keyword evidence="5 6" id="KW-0472">Membrane</keyword>
<dbReference type="CDD" id="cd06581">
    <property type="entry name" value="TM_PBP1_LivM_like"/>
    <property type="match status" value="1"/>
</dbReference>
<dbReference type="Pfam" id="PF02653">
    <property type="entry name" value="BPD_transp_2"/>
    <property type="match status" value="1"/>
</dbReference>
<proteinExistence type="predicted"/>
<gene>
    <name evidence="7" type="ORF">FHY56_15130</name>
</gene>
<accession>A0A502BI20</accession>
<dbReference type="AlphaFoldDB" id="A0A502BI20"/>
<evidence type="ECO:0000256" key="6">
    <source>
        <dbReference type="SAM" id="Phobius"/>
    </source>
</evidence>
<feature type="transmembrane region" description="Helical" evidence="6">
    <location>
        <begin position="251"/>
        <end position="274"/>
    </location>
</feature>
<feature type="transmembrane region" description="Helical" evidence="6">
    <location>
        <begin position="20"/>
        <end position="39"/>
    </location>
</feature>